<feature type="domain" description="PapC N-terminal" evidence="12">
    <location>
        <begin position="44"/>
        <end position="192"/>
    </location>
</feature>
<keyword evidence="7 10" id="KW-0732">Signal</keyword>
<keyword evidence="9" id="KW-0998">Cell outer membrane</keyword>
<dbReference type="InterPro" id="IPR037224">
    <property type="entry name" value="PapC_N_sf"/>
</dbReference>
<comment type="similarity">
    <text evidence="2">Belongs to the fimbrial export usher family.</text>
</comment>
<evidence type="ECO:0000313" key="14">
    <source>
        <dbReference type="Proteomes" id="UP001444146"/>
    </source>
</evidence>
<protein>
    <submittedName>
        <fullName evidence="13">Fimbria/pilus outer membrane usher protein</fullName>
    </submittedName>
</protein>
<dbReference type="Pfam" id="PF13953">
    <property type="entry name" value="PapC_C"/>
    <property type="match status" value="1"/>
</dbReference>
<dbReference type="PANTHER" id="PTHR30451">
    <property type="entry name" value="OUTER MEMBRANE USHER PROTEIN"/>
    <property type="match status" value="1"/>
</dbReference>
<dbReference type="Pfam" id="PF00577">
    <property type="entry name" value="Usher"/>
    <property type="match status" value="1"/>
</dbReference>
<dbReference type="InterPro" id="IPR043142">
    <property type="entry name" value="PapC-like_C_sf"/>
</dbReference>
<evidence type="ECO:0000256" key="7">
    <source>
        <dbReference type="ARBA" id="ARBA00022729"/>
    </source>
</evidence>
<dbReference type="RefSeq" id="WP_347794450.1">
    <property type="nucleotide sequence ID" value="NZ_JAYMYY010000002.1"/>
</dbReference>
<evidence type="ECO:0000256" key="8">
    <source>
        <dbReference type="ARBA" id="ARBA00023136"/>
    </source>
</evidence>
<dbReference type="Gene3D" id="3.10.20.410">
    <property type="match status" value="1"/>
</dbReference>
<keyword evidence="5" id="KW-1029">Fimbrium biogenesis</keyword>
<reference evidence="13 14" key="1">
    <citation type="submission" date="2024-01" db="EMBL/GenBank/DDBJ databases">
        <title>Pseudocitrobacter sp. Endophytic strain Cyp-38L.</title>
        <authorList>
            <person name="Amer M.A."/>
            <person name="Hamed S.M."/>
        </authorList>
    </citation>
    <scope>NUCLEOTIDE SEQUENCE [LARGE SCALE GENOMIC DNA]</scope>
    <source>
        <strain evidence="13 14">Cyp38S</strain>
    </source>
</reference>
<dbReference type="InterPro" id="IPR025885">
    <property type="entry name" value="PapC_N"/>
</dbReference>
<feature type="signal peptide" evidence="10">
    <location>
        <begin position="1"/>
        <end position="41"/>
    </location>
</feature>
<dbReference type="Gene3D" id="2.60.40.2610">
    <property type="entry name" value="Outer membrane usher protein FimD, plug domain"/>
    <property type="match status" value="1"/>
</dbReference>
<proteinExistence type="inferred from homology"/>
<evidence type="ECO:0000256" key="1">
    <source>
        <dbReference type="ARBA" id="ARBA00004571"/>
    </source>
</evidence>
<evidence type="ECO:0000256" key="6">
    <source>
        <dbReference type="ARBA" id="ARBA00022692"/>
    </source>
</evidence>
<comment type="caution">
    <text evidence="13">The sequence shown here is derived from an EMBL/GenBank/DDBJ whole genome shotgun (WGS) entry which is preliminary data.</text>
</comment>
<evidence type="ECO:0000256" key="3">
    <source>
        <dbReference type="ARBA" id="ARBA00022448"/>
    </source>
</evidence>
<keyword evidence="4" id="KW-1134">Transmembrane beta strand</keyword>
<dbReference type="PANTHER" id="PTHR30451:SF21">
    <property type="entry name" value="FIMBRIAL USHER DOMAIN-CONTAINING PROTEIN YDET-RELATED"/>
    <property type="match status" value="1"/>
</dbReference>
<evidence type="ECO:0000313" key="13">
    <source>
        <dbReference type="EMBL" id="MEO3989995.1"/>
    </source>
</evidence>
<feature type="chain" id="PRO_5045570430" evidence="10">
    <location>
        <begin position="42"/>
        <end position="865"/>
    </location>
</feature>
<evidence type="ECO:0000256" key="4">
    <source>
        <dbReference type="ARBA" id="ARBA00022452"/>
    </source>
</evidence>
<keyword evidence="8" id="KW-0472">Membrane</keyword>
<name>A0ABV0HHQ1_9ENTR</name>
<feature type="domain" description="PapC-like C-terminal" evidence="11">
    <location>
        <begin position="783"/>
        <end position="849"/>
    </location>
</feature>
<gene>
    <name evidence="13" type="ORF">VSR74_09225</name>
</gene>
<sequence length="865" mass="94989">MTTKDVVNSYLIQHRAPPYFKLSRCAWLVLLSCAVSSPGFARDYFNPAFLENQSGNGATTDLSTFGSDESQNPGRYYVDVYINNAFVEKRNVDFQAGKTADGKRPALQGCFSVAELKKYGVKTDLFPAFNDSPDCADFSVIPAASQHFDFQNQKLRLSIPQAYISNAIRGYIPPEQWDEGINAVVLNYDFNGYKMYGSGSDDDDGDDDEASNFLALQPGLNIGPWRFRNYSTWTTQSSDGDRHQEWNNIYSYLSRDIVALKSQFVAGDSNTNSDVFDSVSFRGLQLSSDDQMLPNSQRGYAPVIRGVARSNAQVVIRQNGRITYQTAVAPGSFEIPDMYPTGSSGDYEVTVKEADGSEQHFVVPYSTLPILQREGRAKYSLTAGKYREGNHTEDNFAQGTLIYGLPYGMTVYGCGQAAGDKYLSLALGFGQNLAMLGAVTVDGTWSQAKFDDGSKESGQSWRVRYSKGVLSTGTNISIAGYRYASEGYNSLQDVMDADDRFYDYYGKRHNRFEVTLNQQLSDTLGSLSLSWVRENYWNSSQKMESLGVGYSNSWKQISYSLSYSYNRNTYQRYGNDDDDSDNYHQNDQMFTFSLNVPFSLFGASTYAHYNVNTSKNGATVNSTSLSGTALKDNSLSWSLQQSHSNQDGDSAGFSTSYQGTYGNTNVGYSWSPDRQMVNYGFSGGLLAHADGVTLSQPITGSAILVKAPGAANVPVLGQTGVSTDFRGYTVIPHVSSYTRNDVSLDSGSFADDVDLAHNSQMAIPTRDAIVRVAFDIRKGFRALLTLTRANGDYVPFGATASVSKQQDESASIVGDKGQLFISGLQENGELWVTWGNSADKACHVAYQLDPSKNNNGIVTGSAICQ</sequence>
<dbReference type="Proteomes" id="UP001444146">
    <property type="component" value="Unassembled WGS sequence"/>
</dbReference>
<dbReference type="Pfam" id="PF13954">
    <property type="entry name" value="PapC_N"/>
    <property type="match status" value="1"/>
</dbReference>
<organism evidence="13 14">
    <name type="scientific">Pseudocitrobacter cyperus</name>
    <dbReference type="NCBI Taxonomy" id="3112843"/>
    <lineage>
        <taxon>Bacteria</taxon>
        <taxon>Pseudomonadati</taxon>
        <taxon>Pseudomonadota</taxon>
        <taxon>Gammaproteobacteria</taxon>
        <taxon>Enterobacterales</taxon>
        <taxon>Enterobacteriaceae</taxon>
        <taxon>Pseudocitrobacter</taxon>
    </lineage>
</organism>
<comment type="subcellular location">
    <subcellularLocation>
        <location evidence="1">Cell outer membrane</location>
        <topology evidence="1">Multi-pass membrane protein</topology>
    </subcellularLocation>
</comment>
<dbReference type="Gene3D" id="2.60.40.2070">
    <property type="match status" value="1"/>
</dbReference>
<dbReference type="InterPro" id="IPR000015">
    <property type="entry name" value="Fimb_usher"/>
</dbReference>
<dbReference type="SUPFAM" id="SSF141729">
    <property type="entry name" value="FimD N-terminal domain-like"/>
    <property type="match status" value="1"/>
</dbReference>
<dbReference type="InterPro" id="IPR025949">
    <property type="entry name" value="PapC-like_C"/>
</dbReference>
<evidence type="ECO:0000256" key="2">
    <source>
        <dbReference type="ARBA" id="ARBA00008064"/>
    </source>
</evidence>
<dbReference type="EMBL" id="JAYMYY010000002">
    <property type="protein sequence ID" value="MEO3989995.1"/>
    <property type="molecule type" value="Genomic_DNA"/>
</dbReference>
<keyword evidence="14" id="KW-1185">Reference proteome</keyword>
<dbReference type="Gene3D" id="2.60.40.3110">
    <property type="match status" value="1"/>
</dbReference>
<evidence type="ECO:0000256" key="10">
    <source>
        <dbReference type="SAM" id="SignalP"/>
    </source>
</evidence>
<accession>A0ABV0HHQ1</accession>
<evidence type="ECO:0000259" key="12">
    <source>
        <dbReference type="Pfam" id="PF13954"/>
    </source>
</evidence>
<dbReference type="InterPro" id="IPR042186">
    <property type="entry name" value="FimD_plug_dom"/>
</dbReference>
<evidence type="ECO:0000259" key="11">
    <source>
        <dbReference type="Pfam" id="PF13953"/>
    </source>
</evidence>
<evidence type="ECO:0000256" key="9">
    <source>
        <dbReference type="ARBA" id="ARBA00023237"/>
    </source>
</evidence>
<keyword evidence="6" id="KW-0812">Transmembrane</keyword>
<keyword evidence="3" id="KW-0813">Transport</keyword>
<evidence type="ECO:0000256" key="5">
    <source>
        <dbReference type="ARBA" id="ARBA00022558"/>
    </source>
</evidence>